<dbReference type="PANTHER" id="PTHR43261:SF1">
    <property type="entry name" value="RIBOSOME-RELEASING FACTOR 2, MITOCHONDRIAL"/>
    <property type="match status" value="1"/>
</dbReference>
<dbReference type="InterPro" id="IPR009022">
    <property type="entry name" value="EFG_III"/>
</dbReference>
<accession>A0AAE0SQ58</accession>
<dbReference type="GO" id="GO:0003924">
    <property type="term" value="F:GTPase activity"/>
    <property type="evidence" value="ECO:0007669"/>
    <property type="project" value="InterPro"/>
</dbReference>
<dbReference type="EMBL" id="JAEAOA010001653">
    <property type="protein sequence ID" value="KAK3596090.1"/>
    <property type="molecule type" value="Genomic_DNA"/>
</dbReference>
<dbReference type="FunFam" id="3.30.70.240:FF:000001">
    <property type="entry name" value="Elongation factor G"/>
    <property type="match status" value="1"/>
</dbReference>
<dbReference type="Gene3D" id="2.40.30.10">
    <property type="entry name" value="Translation factors"/>
    <property type="match status" value="1"/>
</dbReference>
<dbReference type="InterPro" id="IPR004161">
    <property type="entry name" value="EFTu-like_2"/>
</dbReference>
<dbReference type="CDD" id="cd04088">
    <property type="entry name" value="EFG_mtEFG_II"/>
    <property type="match status" value="1"/>
</dbReference>
<reference evidence="8" key="1">
    <citation type="journal article" date="2021" name="Genome Biol. Evol.">
        <title>A High-Quality Reference Genome for a Parasitic Bivalve with Doubly Uniparental Inheritance (Bivalvia: Unionida).</title>
        <authorList>
            <person name="Smith C.H."/>
        </authorList>
    </citation>
    <scope>NUCLEOTIDE SEQUENCE</scope>
    <source>
        <strain evidence="8">CHS0354</strain>
    </source>
</reference>
<comment type="caution">
    <text evidence="8">The sequence shown here is derived from an EMBL/GenBank/DDBJ whole genome shotgun (WGS) entry which is preliminary data.</text>
</comment>
<evidence type="ECO:0000256" key="4">
    <source>
        <dbReference type="ARBA" id="ARBA00022980"/>
    </source>
</evidence>
<dbReference type="CDD" id="cd14869">
    <property type="entry name" value="uS7_Bacteria"/>
    <property type="match status" value="1"/>
</dbReference>
<evidence type="ECO:0000313" key="8">
    <source>
        <dbReference type="EMBL" id="KAK3596090.1"/>
    </source>
</evidence>
<dbReference type="Gene3D" id="3.40.50.300">
    <property type="entry name" value="P-loop containing nucleotide triphosphate hydrolases"/>
    <property type="match status" value="1"/>
</dbReference>
<dbReference type="Pfam" id="PF00009">
    <property type="entry name" value="GTP_EFTU"/>
    <property type="match status" value="1"/>
</dbReference>
<keyword evidence="3" id="KW-0648">Protein biosynthesis</keyword>
<dbReference type="SMART" id="SM00838">
    <property type="entry name" value="EFG_C"/>
    <property type="match status" value="1"/>
</dbReference>
<gene>
    <name evidence="8" type="ORF">CHS0354_027360</name>
</gene>
<dbReference type="Pfam" id="PF00679">
    <property type="entry name" value="EFG_C"/>
    <property type="match status" value="1"/>
</dbReference>
<dbReference type="PROSITE" id="PS00301">
    <property type="entry name" value="G_TR_1"/>
    <property type="match status" value="1"/>
</dbReference>
<dbReference type="AlphaFoldDB" id="A0AAE0SQ58"/>
<dbReference type="InterPro" id="IPR041095">
    <property type="entry name" value="EFG_II"/>
</dbReference>
<dbReference type="CDD" id="cd16262">
    <property type="entry name" value="EFG_III"/>
    <property type="match status" value="1"/>
</dbReference>
<dbReference type="GO" id="GO:0005525">
    <property type="term" value="F:GTP binding"/>
    <property type="evidence" value="ECO:0007669"/>
    <property type="project" value="UniProtKB-KW"/>
</dbReference>
<dbReference type="GO" id="GO:0005840">
    <property type="term" value="C:ribosome"/>
    <property type="evidence" value="ECO:0007669"/>
    <property type="project" value="UniProtKB-KW"/>
</dbReference>
<dbReference type="GO" id="GO:0006412">
    <property type="term" value="P:translation"/>
    <property type="evidence" value="ECO:0007669"/>
    <property type="project" value="UniProtKB-KW"/>
</dbReference>
<dbReference type="InterPro" id="IPR036823">
    <property type="entry name" value="Ribosomal_uS7_dom_sf"/>
</dbReference>
<dbReference type="InterPro" id="IPR000795">
    <property type="entry name" value="T_Tr_GTP-bd_dom"/>
</dbReference>
<proteinExistence type="inferred from homology"/>
<evidence type="ECO:0000259" key="7">
    <source>
        <dbReference type="PROSITE" id="PS51722"/>
    </source>
</evidence>
<dbReference type="PANTHER" id="PTHR43261">
    <property type="entry name" value="TRANSLATION ELONGATION FACTOR G-RELATED"/>
    <property type="match status" value="1"/>
</dbReference>
<evidence type="ECO:0000256" key="3">
    <source>
        <dbReference type="ARBA" id="ARBA00022917"/>
    </source>
</evidence>
<name>A0AAE0SQ58_9BIVA</name>
<feature type="domain" description="Tr-type G" evidence="7">
    <location>
        <begin position="115"/>
        <end position="357"/>
    </location>
</feature>
<dbReference type="InterPro" id="IPR027417">
    <property type="entry name" value="P-loop_NTPase"/>
</dbReference>
<evidence type="ECO:0000256" key="2">
    <source>
        <dbReference type="ARBA" id="ARBA00022741"/>
    </source>
</evidence>
<dbReference type="SUPFAM" id="SSF47973">
    <property type="entry name" value="Ribosomal protein S7"/>
    <property type="match status" value="1"/>
</dbReference>
<dbReference type="FunFam" id="3.30.70.870:FF:000002">
    <property type="entry name" value="Translation elongation factor 2"/>
    <property type="match status" value="1"/>
</dbReference>
<dbReference type="CDD" id="cd03713">
    <property type="entry name" value="EFG_mtEFG_C"/>
    <property type="match status" value="1"/>
</dbReference>
<dbReference type="Gene3D" id="3.30.70.240">
    <property type="match status" value="1"/>
</dbReference>
<dbReference type="Gene3D" id="3.30.70.870">
    <property type="entry name" value="Elongation Factor G (Translational Gtpase), domain 3"/>
    <property type="match status" value="1"/>
</dbReference>
<dbReference type="PROSITE" id="PS51722">
    <property type="entry name" value="G_TR_2"/>
    <property type="match status" value="1"/>
</dbReference>
<keyword evidence="6" id="KW-0687">Ribonucleoprotein</keyword>
<dbReference type="PRINTS" id="PR00315">
    <property type="entry name" value="ELONGATNFCT"/>
</dbReference>
<dbReference type="SUPFAM" id="SSF50447">
    <property type="entry name" value="Translation proteins"/>
    <property type="match status" value="1"/>
</dbReference>
<dbReference type="Pfam" id="PF14492">
    <property type="entry name" value="EFG_III"/>
    <property type="match status" value="1"/>
</dbReference>
<keyword evidence="2" id="KW-0547">Nucleotide-binding</keyword>
<dbReference type="InterPro" id="IPR031157">
    <property type="entry name" value="G_TR_CS"/>
</dbReference>
<dbReference type="GO" id="GO:1990904">
    <property type="term" value="C:ribonucleoprotein complex"/>
    <property type="evidence" value="ECO:0007669"/>
    <property type="project" value="UniProtKB-KW"/>
</dbReference>
<dbReference type="Pfam" id="PF03144">
    <property type="entry name" value="GTP_EFTU_D2"/>
    <property type="match status" value="1"/>
</dbReference>
<evidence type="ECO:0000256" key="5">
    <source>
        <dbReference type="ARBA" id="ARBA00023134"/>
    </source>
</evidence>
<reference evidence="8" key="2">
    <citation type="journal article" date="2021" name="Genome Biol. Evol.">
        <title>Developing a high-quality reference genome for a parasitic bivalve with doubly uniparental inheritance (Bivalvia: Unionida).</title>
        <authorList>
            <person name="Smith C.H."/>
        </authorList>
    </citation>
    <scope>NUCLEOTIDE SEQUENCE</scope>
    <source>
        <strain evidence="8">CHS0354</strain>
        <tissue evidence="8">Mantle</tissue>
    </source>
</reference>
<evidence type="ECO:0000256" key="1">
    <source>
        <dbReference type="ARBA" id="ARBA00007151"/>
    </source>
</evidence>
<reference evidence="8" key="3">
    <citation type="submission" date="2023-05" db="EMBL/GenBank/DDBJ databases">
        <authorList>
            <person name="Smith C.H."/>
        </authorList>
    </citation>
    <scope>NUCLEOTIDE SEQUENCE</scope>
    <source>
        <strain evidence="8">CHS0354</strain>
        <tissue evidence="8">Mantle</tissue>
    </source>
</reference>
<comment type="similarity">
    <text evidence="1">Belongs to the universal ribosomal protein uS7 family.</text>
</comment>
<dbReference type="InterPro" id="IPR014721">
    <property type="entry name" value="Ribsml_uS5_D2-typ_fold_subgr"/>
</dbReference>
<dbReference type="GO" id="GO:0032790">
    <property type="term" value="P:ribosome disassembly"/>
    <property type="evidence" value="ECO:0007669"/>
    <property type="project" value="TreeGrafter"/>
</dbReference>
<dbReference type="Proteomes" id="UP001195483">
    <property type="component" value="Unassembled WGS sequence"/>
</dbReference>
<dbReference type="InterPro" id="IPR000640">
    <property type="entry name" value="EFG_V-like"/>
</dbReference>
<dbReference type="NCBIfam" id="TIGR00231">
    <property type="entry name" value="small_GTP"/>
    <property type="match status" value="1"/>
</dbReference>
<dbReference type="InterPro" id="IPR005225">
    <property type="entry name" value="Small_GTP-bd"/>
</dbReference>
<dbReference type="InterPro" id="IPR035647">
    <property type="entry name" value="EFG_III/V"/>
</dbReference>
<dbReference type="Gene3D" id="1.10.455.10">
    <property type="entry name" value="Ribosomal protein S7 domain"/>
    <property type="match status" value="1"/>
</dbReference>
<keyword evidence="5" id="KW-0342">GTP-binding</keyword>
<evidence type="ECO:0000256" key="6">
    <source>
        <dbReference type="ARBA" id="ARBA00023274"/>
    </source>
</evidence>
<keyword evidence="9" id="KW-1185">Reference proteome</keyword>
<dbReference type="SUPFAM" id="SSF52540">
    <property type="entry name" value="P-loop containing nucleoside triphosphate hydrolases"/>
    <property type="match status" value="1"/>
</dbReference>
<dbReference type="InterPro" id="IPR035649">
    <property type="entry name" value="EFG_V"/>
</dbReference>
<protein>
    <recommendedName>
        <fullName evidence="7">Tr-type G domain-containing protein</fullName>
    </recommendedName>
</protein>
<dbReference type="Gene3D" id="3.30.230.10">
    <property type="match status" value="1"/>
</dbReference>
<organism evidence="8 9">
    <name type="scientific">Potamilus streckersoni</name>
    <dbReference type="NCBI Taxonomy" id="2493646"/>
    <lineage>
        <taxon>Eukaryota</taxon>
        <taxon>Metazoa</taxon>
        <taxon>Spiralia</taxon>
        <taxon>Lophotrochozoa</taxon>
        <taxon>Mollusca</taxon>
        <taxon>Bivalvia</taxon>
        <taxon>Autobranchia</taxon>
        <taxon>Heteroconchia</taxon>
        <taxon>Palaeoheterodonta</taxon>
        <taxon>Unionida</taxon>
        <taxon>Unionoidea</taxon>
        <taxon>Unionidae</taxon>
        <taxon>Ambleminae</taxon>
        <taxon>Lampsilini</taxon>
        <taxon>Potamilus</taxon>
    </lineage>
</organism>
<dbReference type="InterPro" id="IPR009000">
    <property type="entry name" value="Transl_B-barrel_sf"/>
</dbReference>
<evidence type="ECO:0000313" key="9">
    <source>
        <dbReference type="Proteomes" id="UP001195483"/>
    </source>
</evidence>
<sequence>MSRRRKAEVRQVNPDAKYNNYAAAKFINCLMERGKKSVAEKIFYGAVSDFNSKVGQGEELNNFLEAVEKVKPDVEVRSRRVGGATYQVPVEVRTERRLTLAIRWMITAARARSVHDGAATMDWMPQEQERGITITAAATTCEWEYQKQKYGINIIDTPGHVDFSIEVERSLRVLDGAVIVMCAVSGIQPQTETIWRQTENRNIPRLIFVNKIDRKGARYAQVVEDVKRKFGKPAVLINYPVYDEDKIAGFVDIIRGVYLAYEDELGQTVVEQTLSQGEKQRADILKNQLIENLSDFDDELAEKYLSGEVIEASEITDRLKKLTRTCQIIPACTGASFKNRGVQFLLNSICEYLPPPTALSESAEVAEEVKKQAAKGSLAAFVFKVFYDTHGGFLFYVRVYAGTLTKGTAVYNAGTGKKERVLKIYKMHSNRREEIESCSAGDICACVGLNHSNSGDTLTDGAKILLAPIRKLTPVISVSAEAGMGADEDKLNEVLGIISREDPSFNAEKNPDTGQMIMSGMGELHLEVIAERIRRDFGVAMKVGKPQVSYREAVGAETVLQDELIRTEGKNTYKLSGDFTIGPAASDEVKIEADNRKLNRHAYSLYCQTLAEFLKYGVQFGYPLIRTELKLSNLELSSDDIPEAVVKTFLGLAVRKLLQKASSVVLEPVMRVQVISPFERTGDVIANLNMNSAKIISVEESDGMNSINCEVFLSNMFGYSTALRSLTQGRGSYTMDFAYYDSNPNK</sequence>
<keyword evidence="4" id="KW-0689">Ribosomal protein</keyword>
<dbReference type="SUPFAM" id="SSF54980">
    <property type="entry name" value="EF-G C-terminal domain-like"/>
    <property type="match status" value="2"/>
</dbReference>